<comment type="caution">
    <text evidence="3">The sequence shown here is derived from an EMBL/GenBank/DDBJ whole genome shotgun (WGS) entry which is preliminary data.</text>
</comment>
<dbReference type="PIRSF" id="PIRSF002094">
    <property type="entry name" value="OMP26_Skp"/>
    <property type="match status" value="1"/>
</dbReference>
<evidence type="ECO:0000313" key="3">
    <source>
        <dbReference type="EMBL" id="OGI59045.1"/>
    </source>
</evidence>
<dbReference type="AlphaFoldDB" id="A0A1F6UNU7"/>
<dbReference type="InterPro" id="IPR024930">
    <property type="entry name" value="Skp_dom_sf"/>
</dbReference>
<sequence>GHVHAAELKIGYVNAAKVIDQAPQGEVALKKLEAEFGARDKELVATQNKIKQIEGDLEKNALMMKESDRRTKERDLLLLKRDLKRATQEFREDYNQRRNEELAVLQKIVYKAIVEIAKQEKYDLIMHEGAVYASDTIDITDKVLKTLGKQ</sequence>
<dbReference type="GO" id="GO:0051082">
    <property type="term" value="F:unfolded protein binding"/>
    <property type="evidence" value="ECO:0007669"/>
    <property type="project" value="InterPro"/>
</dbReference>
<evidence type="ECO:0000256" key="1">
    <source>
        <dbReference type="ARBA" id="ARBA00009091"/>
    </source>
</evidence>
<feature type="non-terminal residue" evidence="3">
    <location>
        <position position="1"/>
    </location>
</feature>
<dbReference type="Gene3D" id="3.30.910.20">
    <property type="entry name" value="Skp domain"/>
    <property type="match status" value="1"/>
</dbReference>
<evidence type="ECO:0000256" key="2">
    <source>
        <dbReference type="ARBA" id="ARBA00022729"/>
    </source>
</evidence>
<dbReference type="GO" id="GO:0050821">
    <property type="term" value="P:protein stabilization"/>
    <property type="evidence" value="ECO:0007669"/>
    <property type="project" value="TreeGrafter"/>
</dbReference>
<dbReference type="EMBL" id="MFSV01000019">
    <property type="protein sequence ID" value="OGI59045.1"/>
    <property type="molecule type" value="Genomic_DNA"/>
</dbReference>
<dbReference type="PANTHER" id="PTHR35089">
    <property type="entry name" value="CHAPERONE PROTEIN SKP"/>
    <property type="match status" value="1"/>
</dbReference>
<evidence type="ECO:0000313" key="4">
    <source>
        <dbReference type="Proteomes" id="UP000177950"/>
    </source>
</evidence>
<gene>
    <name evidence="3" type="ORF">A2V58_08435</name>
</gene>
<comment type="similarity">
    <text evidence="1">Belongs to the Skp family.</text>
</comment>
<organism evidence="3 4">
    <name type="scientific">Candidatus Muproteobacteria bacterium RBG_19FT_COMBO_61_10</name>
    <dbReference type="NCBI Taxonomy" id="1817761"/>
    <lineage>
        <taxon>Bacteria</taxon>
        <taxon>Pseudomonadati</taxon>
        <taxon>Pseudomonadota</taxon>
        <taxon>Candidatus Muproteobacteria</taxon>
    </lineage>
</organism>
<dbReference type="SMART" id="SM00935">
    <property type="entry name" value="OmpH"/>
    <property type="match status" value="1"/>
</dbReference>
<keyword evidence="2" id="KW-0732">Signal</keyword>
<dbReference type="SUPFAM" id="SSF111384">
    <property type="entry name" value="OmpH-like"/>
    <property type="match status" value="1"/>
</dbReference>
<evidence type="ECO:0008006" key="5">
    <source>
        <dbReference type="Google" id="ProtNLM"/>
    </source>
</evidence>
<dbReference type="Pfam" id="PF03938">
    <property type="entry name" value="OmpH"/>
    <property type="match status" value="1"/>
</dbReference>
<dbReference type="PANTHER" id="PTHR35089:SF1">
    <property type="entry name" value="CHAPERONE PROTEIN SKP"/>
    <property type="match status" value="1"/>
</dbReference>
<dbReference type="Proteomes" id="UP000177950">
    <property type="component" value="Unassembled WGS sequence"/>
</dbReference>
<accession>A0A1F6UNU7</accession>
<dbReference type="GO" id="GO:0005829">
    <property type="term" value="C:cytosol"/>
    <property type="evidence" value="ECO:0007669"/>
    <property type="project" value="TreeGrafter"/>
</dbReference>
<name>A0A1F6UNU7_9PROT</name>
<dbReference type="InterPro" id="IPR005632">
    <property type="entry name" value="Chaperone_Skp"/>
</dbReference>
<protein>
    <recommendedName>
        <fullName evidence="5">Molecular chaperone Skp</fullName>
    </recommendedName>
</protein>
<reference evidence="3 4" key="1">
    <citation type="journal article" date="2016" name="Nat. Commun.">
        <title>Thousands of microbial genomes shed light on interconnected biogeochemical processes in an aquifer system.</title>
        <authorList>
            <person name="Anantharaman K."/>
            <person name="Brown C.T."/>
            <person name="Hug L.A."/>
            <person name="Sharon I."/>
            <person name="Castelle C.J."/>
            <person name="Probst A.J."/>
            <person name="Thomas B.C."/>
            <person name="Singh A."/>
            <person name="Wilkins M.J."/>
            <person name="Karaoz U."/>
            <person name="Brodie E.L."/>
            <person name="Williams K.H."/>
            <person name="Hubbard S.S."/>
            <person name="Banfield J.F."/>
        </authorList>
    </citation>
    <scope>NUCLEOTIDE SEQUENCE [LARGE SCALE GENOMIC DNA]</scope>
</reference>
<proteinExistence type="inferred from homology"/>